<dbReference type="EMBL" id="AYSO01000020">
    <property type="protein sequence ID" value="KIE44781.1"/>
    <property type="molecule type" value="Genomic_DNA"/>
</dbReference>
<dbReference type="NCBIfam" id="TIGR04085">
    <property type="entry name" value="rSAM_more_4Fe4S"/>
    <property type="match status" value="1"/>
</dbReference>
<organism evidence="9 10">
    <name type="scientific">Clostridium argentinense CDC 2741</name>
    <dbReference type="NCBI Taxonomy" id="1418104"/>
    <lineage>
        <taxon>Bacteria</taxon>
        <taxon>Bacillati</taxon>
        <taxon>Bacillota</taxon>
        <taxon>Clostridia</taxon>
        <taxon>Eubacteriales</taxon>
        <taxon>Clostridiaceae</taxon>
        <taxon>Clostridium</taxon>
    </lineage>
</organism>
<accession>A0A0C1R2W0</accession>
<name>A0A0C1R2W0_9CLOT</name>
<dbReference type="PROSITE" id="PS01305">
    <property type="entry name" value="MOAA_NIFB_PQQE"/>
    <property type="match status" value="1"/>
</dbReference>
<reference evidence="9 10" key="1">
    <citation type="journal article" date="2015" name="Infect. Genet. Evol.">
        <title>Genomic sequences of six botulinum neurotoxin-producing strains representing three clostridial species illustrate the mobility and diversity of botulinum neurotoxin genes.</title>
        <authorList>
            <person name="Smith T.J."/>
            <person name="Hill K.K."/>
            <person name="Xie G."/>
            <person name="Foley B.T."/>
            <person name="Williamson C.H."/>
            <person name="Foster J.T."/>
            <person name="Johnson S.L."/>
            <person name="Chertkov O."/>
            <person name="Teshima H."/>
            <person name="Gibbons H.S."/>
            <person name="Johnsky L.A."/>
            <person name="Karavis M.A."/>
            <person name="Smith L.A."/>
        </authorList>
    </citation>
    <scope>NUCLEOTIDE SEQUENCE [LARGE SCALE GENOMIC DNA]</scope>
    <source>
        <strain evidence="9 10">CDC 2741</strain>
    </source>
</reference>
<evidence type="ECO:0000256" key="4">
    <source>
        <dbReference type="ARBA" id="ARBA00022723"/>
    </source>
</evidence>
<dbReference type="OrthoDB" id="9808591at2"/>
<dbReference type="SFLD" id="SFLDG01386">
    <property type="entry name" value="main_SPASM_domain-containing"/>
    <property type="match status" value="1"/>
</dbReference>
<dbReference type="GO" id="GO:0051539">
    <property type="term" value="F:4 iron, 4 sulfur cluster binding"/>
    <property type="evidence" value="ECO:0007669"/>
    <property type="project" value="UniProtKB-KW"/>
</dbReference>
<dbReference type="InterPro" id="IPR058240">
    <property type="entry name" value="rSAM_sf"/>
</dbReference>
<dbReference type="Gene3D" id="3.20.20.70">
    <property type="entry name" value="Aldolase class I"/>
    <property type="match status" value="1"/>
</dbReference>
<evidence type="ECO:0000256" key="5">
    <source>
        <dbReference type="ARBA" id="ARBA00023004"/>
    </source>
</evidence>
<dbReference type="CDD" id="cd01335">
    <property type="entry name" value="Radical_SAM"/>
    <property type="match status" value="1"/>
</dbReference>
<dbReference type="Pfam" id="PF04055">
    <property type="entry name" value="Radical_SAM"/>
    <property type="match status" value="1"/>
</dbReference>
<evidence type="ECO:0000256" key="6">
    <source>
        <dbReference type="ARBA" id="ARBA00023014"/>
    </source>
</evidence>
<evidence type="ECO:0000256" key="2">
    <source>
        <dbReference type="ARBA" id="ARBA00022485"/>
    </source>
</evidence>
<evidence type="ECO:0000256" key="1">
    <source>
        <dbReference type="ARBA" id="ARBA00001966"/>
    </source>
</evidence>
<keyword evidence="4" id="KW-0479">Metal-binding</keyword>
<comment type="cofactor">
    <cofactor evidence="1">
        <name>[4Fe-4S] cluster</name>
        <dbReference type="ChEBI" id="CHEBI:49883"/>
    </cofactor>
</comment>
<keyword evidence="5" id="KW-0408">Iron</keyword>
<dbReference type="SFLD" id="SFLDG01067">
    <property type="entry name" value="SPASM/twitch_domain_containing"/>
    <property type="match status" value="1"/>
</dbReference>
<dbReference type="SFLD" id="SFLDG01384">
    <property type="entry name" value="thioether_bond_formation_requi"/>
    <property type="match status" value="1"/>
</dbReference>
<protein>
    <submittedName>
        <fullName evidence="9">Radical SAM additional 4Fe4S-binding SPASM domain protein</fullName>
    </submittedName>
</protein>
<dbReference type="AlphaFoldDB" id="A0A0C1R2W0"/>
<dbReference type="GO" id="GO:0016491">
    <property type="term" value="F:oxidoreductase activity"/>
    <property type="evidence" value="ECO:0007669"/>
    <property type="project" value="InterPro"/>
</dbReference>
<proteinExistence type="inferred from homology"/>
<keyword evidence="3" id="KW-0949">S-adenosyl-L-methionine</keyword>
<dbReference type="PANTHER" id="PTHR43273:SF3">
    <property type="entry name" value="ANAEROBIC SULFATASE-MATURATING ENZYME HOMOLOG ASLB-RELATED"/>
    <property type="match status" value="1"/>
</dbReference>
<dbReference type="InterPro" id="IPR007197">
    <property type="entry name" value="rSAM"/>
</dbReference>
<comment type="similarity">
    <text evidence="7">Belongs to the radical SAM superfamily. Anaerobic sulfatase-maturating enzyme family.</text>
</comment>
<comment type="caution">
    <text evidence="9">The sequence shown here is derived from an EMBL/GenBank/DDBJ whole genome shotgun (WGS) entry which is preliminary data.</text>
</comment>
<evidence type="ECO:0000313" key="9">
    <source>
        <dbReference type="EMBL" id="KIE44781.1"/>
    </source>
</evidence>
<dbReference type="InterPro" id="IPR023867">
    <property type="entry name" value="Sulphatase_maturase_rSAM"/>
</dbReference>
<evidence type="ECO:0000256" key="3">
    <source>
        <dbReference type="ARBA" id="ARBA00022691"/>
    </source>
</evidence>
<dbReference type="PANTHER" id="PTHR43273">
    <property type="entry name" value="ANAEROBIC SULFATASE-MATURATING ENZYME HOMOLOG ASLB-RELATED"/>
    <property type="match status" value="1"/>
</dbReference>
<evidence type="ECO:0000256" key="7">
    <source>
        <dbReference type="ARBA" id="ARBA00023601"/>
    </source>
</evidence>
<dbReference type="InterPro" id="IPR013785">
    <property type="entry name" value="Aldolase_TIM"/>
</dbReference>
<dbReference type="SFLD" id="SFLDS00029">
    <property type="entry name" value="Radical_SAM"/>
    <property type="match status" value="1"/>
</dbReference>
<dbReference type="GO" id="GO:0046872">
    <property type="term" value="F:metal ion binding"/>
    <property type="evidence" value="ECO:0007669"/>
    <property type="project" value="UniProtKB-KW"/>
</dbReference>
<dbReference type="RefSeq" id="WP_039635736.1">
    <property type="nucleotide sequence ID" value="NZ_AYSO01000020.1"/>
</dbReference>
<keyword evidence="6" id="KW-0411">Iron-sulfur</keyword>
<feature type="domain" description="Radical SAM core" evidence="8">
    <location>
        <begin position="1"/>
        <end position="215"/>
    </location>
</feature>
<sequence length="337" mass="38531">MSVTFWVTSDCNLNCKYCYEGSDKHKKYMSRNIVDKSIDQIFSYSKYIDKDSFMVLLHGGEPFLAFDIIKYIVARLKKECMDRGIKISFATTTNATILNDEMINFIIQEIPNITVSLDGTKETHDKMRPFKNGNGSHKIALENSLKLLKHLPNIRLRTTFDSTSIGSLYQDIKFLIDNGFKYIVPAPNLFDKDWSKKGLDILEEQMRLLKKYIKDKKDVSVSILDRDLFSLKGSCTGGKSTFNIYPNGELYPCTMAAGNKEFCIGNIYDGIDINKRDKLLSYSEKTNLECEGCTLYNFCIGPRCKIINKLLTNDYLSASPVHCAIENLQYKVNILEM</sequence>
<dbReference type="SUPFAM" id="SSF102114">
    <property type="entry name" value="Radical SAM enzymes"/>
    <property type="match status" value="1"/>
</dbReference>
<keyword evidence="2" id="KW-0004">4Fe-4S</keyword>
<evidence type="ECO:0000313" key="10">
    <source>
        <dbReference type="Proteomes" id="UP000031366"/>
    </source>
</evidence>
<gene>
    <name evidence="9" type="ORF">U732_97</name>
</gene>
<evidence type="ECO:0000259" key="8">
    <source>
        <dbReference type="PROSITE" id="PS51918"/>
    </source>
</evidence>
<dbReference type="InterPro" id="IPR023885">
    <property type="entry name" value="4Fe4S-binding_SPASM_dom"/>
</dbReference>
<dbReference type="PROSITE" id="PS51918">
    <property type="entry name" value="RADICAL_SAM"/>
    <property type="match status" value="1"/>
</dbReference>
<dbReference type="InterPro" id="IPR000385">
    <property type="entry name" value="MoaA_NifB_PqqE_Fe-S-bd_CS"/>
</dbReference>
<dbReference type="Proteomes" id="UP000031366">
    <property type="component" value="Unassembled WGS sequence"/>
</dbReference>
<keyword evidence="10" id="KW-1185">Reference proteome</keyword>